<reference evidence="2 3" key="1">
    <citation type="journal article" date="2011" name="Science">
        <title>The ecoresponsive genome of Daphnia pulex.</title>
        <authorList>
            <person name="Colbourne J.K."/>
            <person name="Pfrender M.E."/>
            <person name="Gilbert D."/>
            <person name="Thomas W.K."/>
            <person name="Tucker A."/>
            <person name="Oakley T.H."/>
            <person name="Tokishita S."/>
            <person name="Aerts A."/>
            <person name="Arnold G.J."/>
            <person name="Basu M.K."/>
            <person name="Bauer D.J."/>
            <person name="Caceres C.E."/>
            <person name="Carmel L."/>
            <person name="Casola C."/>
            <person name="Choi J.H."/>
            <person name="Detter J.C."/>
            <person name="Dong Q."/>
            <person name="Dusheyko S."/>
            <person name="Eads B.D."/>
            <person name="Frohlich T."/>
            <person name="Geiler-Samerotte K.A."/>
            <person name="Gerlach D."/>
            <person name="Hatcher P."/>
            <person name="Jogdeo S."/>
            <person name="Krijgsveld J."/>
            <person name="Kriventseva E.V."/>
            <person name="Kultz D."/>
            <person name="Laforsch C."/>
            <person name="Lindquist E."/>
            <person name="Lopez J."/>
            <person name="Manak J.R."/>
            <person name="Muller J."/>
            <person name="Pangilinan J."/>
            <person name="Patwardhan R.P."/>
            <person name="Pitluck S."/>
            <person name="Pritham E.J."/>
            <person name="Rechtsteiner A."/>
            <person name="Rho M."/>
            <person name="Rogozin I.B."/>
            <person name="Sakarya O."/>
            <person name="Salamov A."/>
            <person name="Schaack S."/>
            <person name="Shapiro H."/>
            <person name="Shiga Y."/>
            <person name="Skalitzky C."/>
            <person name="Smith Z."/>
            <person name="Souvorov A."/>
            <person name="Sung W."/>
            <person name="Tang Z."/>
            <person name="Tsuchiya D."/>
            <person name="Tu H."/>
            <person name="Vos H."/>
            <person name="Wang M."/>
            <person name="Wolf Y.I."/>
            <person name="Yamagata H."/>
            <person name="Yamada T."/>
            <person name="Ye Y."/>
            <person name="Shaw J.R."/>
            <person name="Andrews J."/>
            <person name="Crease T.J."/>
            <person name="Tang H."/>
            <person name="Lucas S.M."/>
            <person name="Robertson H.M."/>
            <person name="Bork P."/>
            <person name="Koonin E.V."/>
            <person name="Zdobnov E.M."/>
            <person name="Grigoriev I.V."/>
            <person name="Lynch M."/>
            <person name="Boore J.L."/>
        </authorList>
    </citation>
    <scope>NUCLEOTIDE SEQUENCE [LARGE SCALE GENOMIC DNA]</scope>
</reference>
<evidence type="ECO:0000256" key="1">
    <source>
        <dbReference type="SAM" id="MobiDB-lite"/>
    </source>
</evidence>
<dbReference type="InParanoid" id="E9GT55"/>
<dbReference type="PANTHER" id="PTHR21166:SF2">
    <property type="entry name" value="CELL DIVISION CONTROL PROTEIN 24 OB DOMAIN-CONTAINING PROTEIN-RELATED"/>
    <property type="match status" value="1"/>
</dbReference>
<proteinExistence type="predicted"/>
<dbReference type="OrthoDB" id="8052806at2759"/>
<dbReference type="InterPro" id="IPR005312">
    <property type="entry name" value="DUF1759"/>
</dbReference>
<dbReference type="AlphaFoldDB" id="E9GT55"/>
<dbReference type="Pfam" id="PF03564">
    <property type="entry name" value="DUF1759"/>
    <property type="match status" value="1"/>
</dbReference>
<dbReference type="Proteomes" id="UP000000305">
    <property type="component" value="Unassembled WGS sequence"/>
</dbReference>
<evidence type="ECO:0008006" key="4">
    <source>
        <dbReference type="Google" id="ProtNLM"/>
    </source>
</evidence>
<name>E9GT55_DAPPU</name>
<evidence type="ECO:0000313" key="3">
    <source>
        <dbReference type="Proteomes" id="UP000000305"/>
    </source>
</evidence>
<protein>
    <recommendedName>
        <fullName evidence="4">Peptidase aspartic putative domain-containing protein</fullName>
    </recommendedName>
</protein>
<accession>E9GT55</accession>
<keyword evidence="3" id="KW-1185">Reference proteome</keyword>
<evidence type="ECO:0000313" key="2">
    <source>
        <dbReference type="EMBL" id="EFX77309.1"/>
    </source>
</evidence>
<organism evidence="2 3">
    <name type="scientific">Daphnia pulex</name>
    <name type="common">Water flea</name>
    <dbReference type="NCBI Taxonomy" id="6669"/>
    <lineage>
        <taxon>Eukaryota</taxon>
        <taxon>Metazoa</taxon>
        <taxon>Ecdysozoa</taxon>
        <taxon>Arthropoda</taxon>
        <taxon>Crustacea</taxon>
        <taxon>Branchiopoda</taxon>
        <taxon>Diplostraca</taxon>
        <taxon>Cladocera</taxon>
        <taxon>Anomopoda</taxon>
        <taxon>Daphniidae</taxon>
        <taxon>Daphnia</taxon>
    </lineage>
</organism>
<dbReference type="PANTHER" id="PTHR21166">
    <property type="entry name" value="CELL DIVISION CONTROL PROTEIN 24 OB DOMAIN-CONTAINING PROTEIN-RELATED"/>
    <property type="match status" value="1"/>
</dbReference>
<gene>
    <name evidence="2" type="ORF">DAPPUDRAFT_247933</name>
</gene>
<feature type="region of interest" description="Disordered" evidence="1">
    <location>
        <begin position="234"/>
        <end position="259"/>
    </location>
</feature>
<dbReference type="EMBL" id="GL732563">
    <property type="protein sequence ID" value="EFX77309.1"/>
    <property type="molecule type" value="Genomic_DNA"/>
</dbReference>
<sequence>MADPARLTASRGGDRAAATRLINKINVIIADATTTRLQKIHELQKKIANLEAKMATNIEGLDEAIPEELEPEDVAAEMDAADIHNKTLHGNKDGFTFQLRTLQDVEDAANAALALTTAPIGPATISTPDPSANYKSYSGYTNFNFLISKLEGEAKAALLGLTSSNDNYVKPKDILHERYSQPKEVVTAHYKALINLPAANALVPVYTRLPINSNLIFEVSKPLHCNQQHHTSLYSDKAASGSQPKPSTPHNGCLQTKVSPKTKNPISTDVLPFVFLKTAKANVSSHRASHSANLLTDDGSQLTFIAAQLVEILHLHPIRRVLLCLSGFKGFSASSPAPSYYDVVNFWLNGLNGNRVQIQAVVLPTIVEPLENPYRTVLSSLIFSHILSYLKNMVLAHPPKSNDNFSVDILIGADSYWTIVGDENAQFLEPSPQIKGLPITFLPVTLTTVIVYGHSKRLEYSQMTRMVPTHPIIRQTQFLSRTASTQRICLVNLLIPRCVLIT</sequence>
<dbReference type="GO" id="GO:0000712">
    <property type="term" value="P:resolution of meiotic recombination intermediates"/>
    <property type="evidence" value="ECO:0000318"/>
    <property type="project" value="GO_Central"/>
</dbReference>
<dbReference type="GO" id="GO:0008310">
    <property type="term" value="F:single-stranded DNA 3'-5' DNA exonuclease activity"/>
    <property type="evidence" value="ECO:0000318"/>
    <property type="project" value="GO_Central"/>
</dbReference>
<dbReference type="GO" id="GO:0003697">
    <property type="term" value="F:single-stranded DNA binding"/>
    <property type="evidence" value="ECO:0000318"/>
    <property type="project" value="GO_Central"/>
</dbReference>
<dbReference type="InterPro" id="IPR052469">
    <property type="entry name" value="MEIOB"/>
</dbReference>
<dbReference type="HOGENOM" id="CLU_543217_0_0_1"/>
<dbReference type="KEGG" id="dpx:DAPPUDRAFT_247933"/>